<dbReference type="GO" id="GO:0003676">
    <property type="term" value="F:nucleic acid binding"/>
    <property type="evidence" value="ECO:0007669"/>
    <property type="project" value="InterPro"/>
</dbReference>
<dbReference type="PANTHER" id="PTHR35317:SF28">
    <property type="entry name" value="ZINC FINGER, CCHC-TYPE, RIBONUCLEASE H-LIKE DOMAIN, GAG-PRE-INTEGRASE DOMAIN PROTEIN-RELATED"/>
    <property type="match status" value="1"/>
</dbReference>
<evidence type="ECO:0000313" key="4">
    <source>
        <dbReference type="EMBL" id="GEU68369.1"/>
    </source>
</evidence>
<dbReference type="AlphaFoldDB" id="A0A6L2M4K9"/>
<evidence type="ECO:0000256" key="2">
    <source>
        <dbReference type="SAM" id="MobiDB-lite"/>
    </source>
</evidence>
<sequence>MTNGDEDEDEDEKNDEIDYKRLKVWMSNNIRLHQQKSVDESSFEKITGALTAKQARDTLEKGYNGADRVKQVRLQTLRDTRIIEKILRSLTKNFENVVCAIEESKDLEDLKIEELAGSLEAHEQRKNKKKQESLDEALKTKAKIKDEKESEQRGKHFNPNSRGRGRGRRRGGQGYRLSVECYNCGKHGHFARDCRSAKRIEEKTNLVTEVEESGVLLMAHEESISKIDTMWYLDSGVSNHMSGQKDLFVEMTENGKESMIEDVYYVPAMKSNILSLGQLMKKGYWVLMKNRKLLLKNKEGVIIALVKRCKNRTFKLNLSNVNGKCLKADLSDEEYVWHLRFGHLHFNGLKELTRKNMVYGLPNLEYDGRFCESCIFGKQTRSSFPQKATYEAKELLELIHIDLCGPLSPVSFGNKSLVGLVNSQGR</sequence>
<feature type="domain" description="CCHC-type" evidence="3">
    <location>
        <begin position="181"/>
        <end position="196"/>
    </location>
</feature>
<keyword evidence="1" id="KW-0479">Metal-binding</keyword>
<dbReference type="Pfam" id="PF22936">
    <property type="entry name" value="Pol_BBD"/>
    <property type="match status" value="1"/>
</dbReference>
<comment type="caution">
    <text evidence="4">The sequence shown here is derived from an EMBL/GenBank/DDBJ whole genome shotgun (WGS) entry which is preliminary data.</text>
</comment>
<dbReference type="InterPro" id="IPR001878">
    <property type="entry name" value="Znf_CCHC"/>
</dbReference>
<dbReference type="Pfam" id="PF00098">
    <property type="entry name" value="zf-CCHC"/>
    <property type="match status" value="1"/>
</dbReference>
<dbReference type="PANTHER" id="PTHR35317">
    <property type="entry name" value="OS04G0629600 PROTEIN"/>
    <property type="match status" value="1"/>
</dbReference>
<organism evidence="4">
    <name type="scientific">Tanacetum cinerariifolium</name>
    <name type="common">Dalmatian daisy</name>
    <name type="synonym">Chrysanthemum cinerariifolium</name>
    <dbReference type="NCBI Taxonomy" id="118510"/>
    <lineage>
        <taxon>Eukaryota</taxon>
        <taxon>Viridiplantae</taxon>
        <taxon>Streptophyta</taxon>
        <taxon>Embryophyta</taxon>
        <taxon>Tracheophyta</taxon>
        <taxon>Spermatophyta</taxon>
        <taxon>Magnoliopsida</taxon>
        <taxon>eudicotyledons</taxon>
        <taxon>Gunneridae</taxon>
        <taxon>Pentapetalae</taxon>
        <taxon>asterids</taxon>
        <taxon>campanulids</taxon>
        <taxon>Asterales</taxon>
        <taxon>Asteraceae</taxon>
        <taxon>Asteroideae</taxon>
        <taxon>Anthemideae</taxon>
        <taxon>Anthemidinae</taxon>
        <taxon>Tanacetum</taxon>
    </lineage>
</organism>
<dbReference type="GO" id="GO:0008270">
    <property type="term" value="F:zinc ion binding"/>
    <property type="evidence" value="ECO:0007669"/>
    <property type="project" value="UniProtKB-KW"/>
</dbReference>
<protein>
    <recommendedName>
        <fullName evidence="3">CCHC-type domain-containing protein</fullName>
    </recommendedName>
</protein>
<gene>
    <name evidence="4" type="ORF">Tci_040347</name>
</gene>
<reference evidence="4" key="1">
    <citation type="journal article" date="2019" name="Sci. Rep.">
        <title>Draft genome of Tanacetum cinerariifolium, the natural source of mosquito coil.</title>
        <authorList>
            <person name="Yamashiro T."/>
            <person name="Shiraishi A."/>
            <person name="Satake H."/>
            <person name="Nakayama K."/>
        </authorList>
    </citation>
    <scope>NUCLEOTIDE SEQUENCE</scope>
</reference>
<dbReference type="InterPro" id="IPR054722">
    <property type="entry name" value="PolX-like_BBD"/>
</dbReference>
<dbReference type="SUPFAM" id="SSF57756">
    <property type="entry name" value="Retrovirus zinc finger-like domains"/>
    <property type="match status" value="1"/>
</dbReference>
<feature type="region of interest" description="Disordered" evidence="2">
    <location>
        <begin position="121"/>
        <end position="171"/>
    </location>
</feature>
<keyword evidence="1" id="KW-0862">Zinc</keyword>
<dbReference type="SMART" id="SM00343">
    <property type="entry name" value="ZnF_C2HC"/>
    <property type="match status" value="1"/>
</dbReference>
<dbReference type="InterPro" id="IPR025724">
    <property type="entry name" value="GAG-pre-integrase_dom"/>
</dbReference>
<evidence type="ECO:0000259" key="3">
    <source>
        <dbReference type="PROSITE" id="PS50158"/>
    </source>
</evidence>
<name>A0A6L2M4K9_TANCI</name>
<dbReference type="Gene3D" id="4.10.60.10">
    <property type="entry name" value="Zinc finger, CCHC-type"/>
    <property type="match status" value="1"/>
</dbReference>
<feature type="compositionally biased region" description="Basic and acidic residues" evidence="2">
    <location>
        <begin position="121"/>
        <end position="154"/>
    </location>
</feature>
<dbReference type="PROSITE" id="PS50158">
    <property type="entry name" value="ZF_CCHC"/>
    <property type="match status" value="1"/>
</dbReference>
<keyword evidence="1" id="KW-0863">Zinc-finger</keyword>
<dbReference type="InterPro" id="IPR036875">
    <property type="entry name" value="Znf_CCHC_sf"/>
</dbReference>
<dbReference type="Pfam" id="PF14223">
    <property type="entry name" value="Retrotran_gag_2"/>
    <property type="match status" value="1"/>
</dbReference>
<dbReference type="EMBL" id="BKCJ010005736">
    <property type="protein sequence ID" value="GEU68369.1"/>
    <property type="molecule type" value="Genomic_DNA"/>
</dbReference>
<evidence type="ECO:0000256" key="1">
    <source>
        <dbReference type="PROSITE-ProRule" id="PRU00047"/>
    </source>
</evidence>
<dbReference type="Pfam" id="PF13976">
    <property type="entry name" value="gag_pre-integrs"/>
    <property type="match status" value="1"/>
</dbReference>
<proteinExistence type="predicted"/>
<accession>A0A6L2M4K9</accession>